<dbReference type="PANTHER" id="PTHR13847">
    <property type="entry name" value="SARCOSINE DEHYDROGENASE-RELATED"/>
    <property type="match status" value="1"/>
</dbReference>
<dbReference type="SUPFAM" id="SSF51905">
    <property type="entry name" value="FAD/NAD(P)-binding domain"/>
    <property type="match status" value="1"/>
</dbReference>
<dbReference type="GO" id="GO:0005739">
    <property type="term" value="C:mitochondrion"/>
    <property type="evidence" value="ECO:0007669"/>
    <property type="project" value="GOC"/>
</dbReference>
<protein>
    <recommendedName>
        <fullName evidence="1">FAD dependent oxidoreductase domain-containing protein</fullName>
    </recommendedName>
</protein>
<dbReference type="InterPro" id="IPR036188">
    <property type="entry name" value="FAD/NAD-bd_sf"/>
</dbReference>
<sequence length="466" mass="52333">MSNMITMNRMKRIIVSLSQNISKRRSYAKYPNPFTRTWGLISEEVKSGFKERSFTYPEHTDVVIVGGGFIGLSVAYWLKIRAGDGLSVVVLEKDPALVNSHNTFSHGVITQHFSLPENIFLSQYSADFLRNINDHFKDNVDVKFCPHGTLLLASEKYADKLEHNVILQKEHGIRNTLLTVEEIQSRYPWVNTSGIKLGCISTETEGVFDAQALLRALIKKTQEQGTMYLNAEVVGFKMDAQRDVLMEGVTPGTFEKINRLLYKTEDNEEIALKFAACVIAAGSESTNLAKLAKIGTGGGLLTVPLPIEKREYNVYSIENKMSFGLDFPFIMDTSGLWLRRNGLQSNLISGQIPSLDKNLDILNKEIFNSSLYNRFPDSQNTKVKVIATEYTDCNTYDDTGILGPHPYHTNLFFATGFGRQGVHHTPAIGKAVAELIIDCQYTTIDLTRFGFDRLLIDEPLIESNVY</sequence>
<dbReference type="Pfam" id="PF01266">
    <property type="entry name" value="DAO"/>
    <property type="match status" value="1"/>
</dbReference>
<feature type="non-terminal residue" evidence="2">
    <location>
        <position position="466"/>
    </location>
</feature>
<dbReference type="Gene3D" id="3.50.50.60">
    <property type="entry name" value="FAD/NAD(P)-binding domain"/>
    <property type="match status" value="1"/>
</dbReference>
<dbReference type="EMBL" id="OV170226">
    <property type="protein sequence ID" value="CAH0726622.1"/>
    <property type="molecule type" value="Genomic_DNA"/>
</dbReference>
<evidence type="ECO:0000259" key="1">
    <source>
        <dbReference type="Pfam" id="PF01266"/>
    </source>
</evidence>
<dbReference type="AlphaFoldDB" id="A0A8J9UVK5"/>
<evidence type="ECO:0000313" key="2">
    <source>
        <dbReference type="EMBL" id="CAH0726622.1"/>
    </source>
</evidence>
<gene>
    <name evidence="2" type="ORF">BINO364_LOCUS12063</name>
</gene>
<reference evidence="2" key="1">
    <citation type="submission" date="2021-12" db="EMBL/GenBank/DDBJ databases">
        <authorList>
            <person name="Martin H S."/>
        </authorList>
    </citation>
    <scope>NUCLEOTIDE SEQUENCE</scope>
</reference>
<keyword evidence="3" id="KW-1185">Reference proteome</keyword>
<dbReference type="Gene3D" id="3.30.9.10">
    <property type="entry name" value="D-Amino Acid Oxidase, subunit A, domain 2"/>
    <property type="match status" value="1"/>
</dbReference>
<dbReference type="GO" id="GO:0032981">
    <property type="term" value="P:mitochondrial respiratory chain complex I assembly"/>
    <property type="evidence" value="ECO:0007669"/>
    <property type="project" value="TreeGrafter"/>
</dbReference>
<proteinExistence type="predicted"/>
<dbReference type="Proteomes" id="UP000838878">
    <property type="component" value="Chromosome 6"/>
</dbReference>
<dbReference type="OrthoDB" id="424974at2759"/>
<dbReference type="InterPro" id="IPR006076">
    <property type="entry name" value="FAD-dep_OxRdtase"/>
</dbReference>
<organism evidence="2 3">
    <name type="scientific">Brenthis ino</name>
    <name type="common">lesser marbled fritillary</name>
    <dbReference type="NCBI Taxonomy" id="405034"/>
    <lineage>
        <taxon>Eukaryota</taxon>
        <taxon>Metazoa</taxon>
        <taxon>Ecdysozoa</taxon>
        <taxon>Arthropoda</taxon>
        <taxon>Hexapoda</taxon>
        <taxon>Insecta</taxon>
        <taxon>Pterygota</taxon>
        <taxon>Neoptera</taxon>
        <taxon>Endopterygota</taxon>
        <taxon>Lepidoptera</taxon>
        <taxon>Glossata</taxon>
        <taxon>Ditrysia</taxon>
        <taxon>Papilionoidea</taxon>
        <taxon>Nymphalidae</taxon>
        <taxon>Heliconiinae</taxon>
        <taxon>Argynnini</taxon>
        <taxon>Brenthis</taxon>
    </lineage>
</organism>
<accession>A0A8J9UVK5</accession>
<evidence type="ECO:0000313" key="3">
    <source>
        <dbReference type="Proteomes" id="UP000838878"/>
    </source>
</evidence>
<name>A0A8J9UVK5_9NEOP</name>
<feature type="domain" description="FAD dependent oxidoreductase" evidence="1">
    <location>
        <begin position="61"/>
        <end position="435"/>
    </location>
</feature>
<dbReference type="PANTHER" id="PTHR13847:SF282">
    <property type="entry name" value="LETHAL (2) 37BB"/>
    <property type="match status" value="1"/>
</dbReference>